<proteinExistence type="predicted"/>
<protein>
    <submittedName>
        <fullName evidence="1">Uncharacterized protein</fullName>
    </submittedName>
</protein>
<reference evidence="1 2" key="1">
    <citation type="submission" date="2024-04" db="EMBL/GenBank/DDBJ databases">
        <title>Phyllosticta paracitricarpa is synonymous to the EU quarantine fungus P. citricarpa based on phylogenomic analyses.</title>
        <authorList>
            <consortium name="Lawrence Berkeley National Laboratory"/>
            <person name="Van ingen-buijs V.A."/>
            <person name="Van westerhoven A.C."/>
            <person name="Haridas S."/>
            <person name="Skiadas P."/>
            <person name="Martin F."/>
            <person name="Groenewald J.Z."/>
            <person name="Crous P.W."/>
            <person name="Seidl M.F."/>
        </authorList>
    </citation>
    <scope>NUCLEOTIDE SEQUENCE [LARGE SCALE GENOMIC DNA]</scope>
    <source>
        <strain evidence="1 2">CPC 17464</strain>
    </source>
</reference>
<evidence type="ECO:0000313" key="2">
    <source>
        <dbReference type="Proteomes" id="UP001360953"/>
    </source>
</evidence>
<accession>A0ABR1LAU7</accession>
<sequence length="179" mass="19564">MAAAAGWTGADQTERAPVGSAVLVTGVVGFPTRPEPVHLDRSSAVVVEVEYLVMGSDVSLCPFACARLLGRDAILCASRWVSQELRFHGFSCCDERLLPRRNHGSKPSLLTWICSSARTLVSVDAMWSCRICRFSQVFFGPLHLKLLNLLLSPSLPTTPVVTVSRNGYALLLVWFSGWT</sequence>
<evidence type="ECO:0000313" key="1">
    <source>
        <dbReference type="EMBL" id="KAK7530955.1"/>
    </source>
</evidence>
<keyword evidence="2" id="KW-1185">Reference proteome</keyword>
<dbReference type="EMBL" id="JBBPEH010000013">
    <property type="protein sequence ID" value="KAK7530955.1"/>
    <property type="molecule type" value="Genomic_DNA"/>
</dbReference>
<dbReference type="GeneID" id="92026927"/>
<dbReference type="Proteomes" id="UP001360953">
    <property type="component" value="Unassembled WGS sequence"/>
</dbReference>
<name>A0ABR1LAU7_9PEZI</name>
<dbReference type="RefSeq" id="XP_066651028.1">
    <property type="nucleotide sequence ID" value="XM_066794021.1"/>
</dbReference>
<comment type="caution">
    <text evidence="1">The sequence shown here is derived from an EMBL/GenBank/DDBJ whole genome shotgun (WGS) entry which is preliminary data.</text>
</comment>
<organism evidence="1 2">
    <name type="scientific">Phyllosticta citribraziliensis</name>
    <dbReference type="NCBI Taxonomy" id="989973"/>
    <lineage>
        <taxon>Eukaryota</taxon>
        <taxon>Fungi</taxon>
        <taxon>Dikarya</taxon>
        <taxon>Ascomycota</taxon>
        <taxon>Pezizomycotina</taxon>
        <taxon>Dothideomycetes</taxon>
        <taxon>Dothideomycetes incertae sedis</taxon>
        <taxon>Botryosphaeriales</taxon>
        <taxon>Phyllostictaceae</taxon>
        <taxon>Phyllosticta</taxon>
    </lineage>
</organism>
<gene>
    <name evidence="1" type="ORF">J3D65DRAFT_143632</name>
</gene>